<dbReference type="Pfam" id="PF08240">
    <property type="entry name" value="ADH_N"/>
    <property type="match status" value="1"/>
</dbReference>
<dbReference type="PANTHER" id="PTHR48106">
    <property type="entry name" value="QUINONE OXIDOREDUCTASE PIG3-RELATED"/>
    <property type="match status" value="1"/>
</dbReference>
<dbReference type="Gene3D" id="3.40.50.720">
    <property type="entry name" value="NAD(P)-binding Rossmann-like Domain"/>
    <property type="match status" value="1"/>
</dbReference>
<evidence type="ECO:0000313" key="4">
    <source>
        <dbReference type="EMBL" id="SFA44837.1"/>
    </source>
</evidence>
<dbReference type="GO" id="GO:0016651">
    <property type="term" value="F:oxidoreductase activity, acting on NAD(P)H"/>
    <property type="evidence" value="ECO:0007669"/>
    <property type="project" value="TreeGrafter"/>
</dbReference>
<dbReference type="SUPFAM" id="SSF50129">
    <property type="entry name" value="GroES-like"/>
    <property type="match status" value="1"/>
</dbReference>
<dbReference type="GO" id="GO:0070402">
    <property type="term" value="F:NADPH binding"/>
    <property type="evidence" value="ECO:0007669"/>
    <property type="project" value="TreeGrafter"/>
</dbReference>
<evidence type="ECO:0000313" key="5">
    <source>
        <dbReference type="Proteomes" id="UP000182054"/>
    </source>
</evidence>
<dbReference type="InterPro" id="IPR020843">
    <property type="entry name" value="ER"/>
</dbReference>
<name>A0A1I0SZI3_9NOCA</name>
<dbReference type="RefSeq" id="WP_068361965.1">
    <property type="nucleotide sequence ID" value="NZ_FOJN01000003.1"/>
</dbReference>
<dbReference type="InterPro" id="IPR013154">
    <property type="entry name" value="ADH-like_N"/>
</dbReference>
<keyword evidence="1" id="KW-0521">NADP</keyword>
<dbReference type="InterPro" id="IPR014189">
    <property type="entry name" value="Quinone_OxRdtase_PIG3"/>
</dbReference>
<dbReference type="NCBIfam" id="TIGR02824">
    <property type="entry name" value="quinone_pig3"/>
    <property type="match status" value="1"/>
</dbReference>
<evidence type="ECO:0000256" key="1">
    <source>
        <dbReference type="ARBA" id="ARBA00022857"/>
    </source>
</evidence>
<dbReference type="CDD" id="cd05276">
    <property type="entry name" value="p53_inducible_oxidoreductase"/>
    <property type="match status" value="1"/>
</dbReference>
<dbReference type="PANTHER" id="PTHR48106:SF8">
    <property type="entry name" value="OS02G0805600 PROTEIN"/>
    <property type="match status" value="1"/>
</dbReference>
<organism evidence="4 5">
    <name type="scientific">Rhodococcoides kroppenstedtii</name>
    <dbReference type="NCBI Taxonomy" id="293050"/>
    <lineage>
        <taxon>Bacteria</taxon>
        <taxon>Bacillati</taxon>
        <taxon>Actinomycetota</taxon>
        <taxon>Actinomycetes</taxon>
        <taxon>Mycobacteriales</taxon>
        <taxon>Nocardiaceae</taxon>
        <taxon>Rhodococcoides</taxon>
    </lineage>
</organism>
<gene>
    <name evidence="4" type="ORF">SAMN05444374_103155</name>
</gene>
<dbReference type="OrthoDB" id="9780520at2"/>
<proteinExistence type="predicted"/>
<keyword evidence="2" id="KW-0560">Oxidoreductase</keyword>
<dbReference type="Pfam" id="PF00107">
    <property type="entry name" value="ADH_zinc_N"/>
    <property type="match status" value="1"/>
</dbReference>
<sequence>MHAITLTEYGDPDVMVWAEAADPSPGAGEVAITVTAAGVNRADLQQRQGNYPPPPGASEILGLECSGVIEALGDGVTGLQVGEEVCALLAGGGYAERVVVPAEQVLPVPAGVDLVVAASLPEVACTVWSNVVMYGGLGAGDTLLIHGGGSGIGTHAIQVAKALGARVAVTAGSAEKLETCRSFGADILIDYKEQDFVEALREATDGHGADVILDNMGAKYLSRNVSALAMDGRLVTIGMQGGRKAEFDFAALMARRGSVHCAGLRARPVTGPGGKAEIVRQVCEQVWPMIANGSVTPVVHEEVPIAAAPRAHRLLDEHSTVGKVILRVR</sequence>
<feature type="domain" description="Enoyl reductase (ER)" evidence="3">
    <location>
        <begin position="10"/>
        <end position="326"/>
    </location>
</feature>
<accession>A0A1I0SZI3</accession>
<dbReference type="InterPro" id="IPR036291">
    <property type="entry name" value="NAD(P)-bd_dom_sf"/>
</dbReference>
<dbReference type="AlphaFoldDB" id="A0A1I0SZI3"/>
<dbReference type="Proteomes" id="UP000182054">
    <property type="component" value="Unassembled WGS sequence"/>
</dbReference>
<evidence type="ECO:0000256" key="2">
    <source>
        <dbReference type="ARBA" id="ARBA00023002"/>
    </source>
</evidence>
<dbReference type="InterPro" id="IPR013149">
    <property type="entry name" value="ADH-like_C"/>
</dbReference>
<dbReference type="EMBL" id="FOJN01000003">
    <property type="protein sequence ID" value="SFA44837.1"/>
    <property type="molecule type" value="Genomic_DNA"/>
</dbReference>
<dbReference type="InterPro" id="IPR011032">
    <property type="entry name" value="GroES-like_sf"/>
</dbReference>
<dbReference type="SUPFAM" id="SSF51735">
    <property type="entry name" value="NAD(P)-binding Rossmann-fold domains"/>
    <property type="match status" value="1"/>
</dbReference>
<dbReference type="Gene3D" id="3.90.180.10">
    <property type="entry name" value="Medium-chain alcohol dehydrogenases, catalytic domain"/>
    <property type="match status" value="1"/>
</dbReference>
<reference evidence="4 5" key="1">
    <citation type="submission" date="2016-10" db="EMBL/GenBank/DDBJ databases">
        <authorList>
            <person name="de Groot N.N."/>
        </authorList>
    </citation>
    <scope>NUCLEOTIDE SEQUENCE [LARGE SCALE GENOMIC DNA]</scope>
    <source>
        <strain evidence="4 5">DSM 44908</strain>
    </source>
</reference>
<evidence type="ECO:0000259" key="3">
    <source>
        <dbReference type="SMART" id="SM00829"/>
    </source>
</evidence>
<dbReference type="SMART" id="SM00829">
    <property type="entry name" value="PKS_ER"/>
    <property type="match status" value="1"/>
</dbReference>
<protein>
    <submittedName>
        <fullName evidence="4">Putative NAD(P)H quinone oxidoreductase, PIG3 family</fullName>
    </submittedName>
</protein>
<dbReference type="GeneID" id="85485010"/>